<dbReference type="EMBL" id="AYTS01000045">
    <property type="protein sequence ID" value="OOP57067.1"/>
    <property type="molecule type" value="Genomic_DNA"/>
</dbReference>
<sequence>MTIIYCIGGIISLLLFVYLLVALLKPEVFK</sequence>
<gene>
    <name evidence="2" type="ORF">AYP45_05445</name>
</gene>
<evidence type="ECO:0000256" key="1">
    <source>
        <dbReference type="SAM" id="Phobius"/>
    </source>
</evidence>
<reference evidence="2 3" key="1">
    <citation type="journal article" date="2017" name="Water Res.">
        <title>Discovery and metagenomic analysis of an anammox bacterial enrichment related to Candidatus "Brocadia caroliniensis" in a full-scale glycerol-fed nitritation-denitritation separate centrate treatment process.</title>
        <authorList>
            <person name="Park H."/>
            <person name="Brotto A.C."/>
            <person name="van Loosdrecht M.C."/>
            <person name="Chandran K."/>
        </authorList>
    </citation>
    <scope>NUCLEOTIDE SEQUENCE [LARGE SCALE GENOMIC DNA]</scope>
    <source>
        <strain evidence="2">26THWARD</strain>
    </source>
</reference>
<dbReference type="Pfam" id="PF09604">
    <property type="entry name" value="Potass_KdpF"/>
    <property type="match status" value="1"/>
</dbReference>
<keyword evidence="1" id="KW-0472">Membrane</keyword>
<organism evidence="2 3">
    <name type="scientific">Candidatus Brocadia carolinensis</name>
    <dbReference type="NCBI Taxonomy" id="1004156"/>
    <lineage>
        <taxon>Bacteria</taxon>
        <taxon>Pseudomonadati</taxon>
        <taxon>Planctomycetota</taxon>
        <taxon>Candidatus Brocadiia</taxon>
        <taxon>Candidatus Brocadiales</taxon>
        <taxon>Candidatus Brocadiaceae</taxon>
        <taxon>Candidatus Brocadia</taxon>
    </lineage>
</organism>
<keyword evidence="1" id="KW-1133">Transmembrane helix</keyword>
<dbReference type="InterPro" id="IPR011726">
    <property type="entry name" value="KdpF"/>
</dbReference>
<feature type="transmembrane region" description="Helical" evidence="1">
    <location>
        <begin position="6"/>
        <end position="24"/>
    </location>
</feature>
<accession>A0A1V4AVC3</accession>
<name>A0A1V4AVC3_9BACT</name>
<proteinExistence type="predicted"/>
<comment type="caution">
    <text evidence="2">The sequence shown here is derived from an EMBL/GenBank/DDBJ whole genome shotgun (WGS) entry which is preliminary data.</text>
</comment>
<dbReference type="GO" id="GO:0008556">
    <property type="term" value="F:P-type potassium transmembrane transporter activity"/>
    <property type="evidence" value="ECO:0007669"/>
    <property type="project" value="InterPro"/>
</dbReference>
<protein>
    <submittedName>
        <fullName evidence="2">Potassium-transporting ATPase subunit F</fullName>
    </submittedName>
</protein>
<keyword evidence="1" id="KW-0812">Transmembrane</keyword>
<dbReference type="NCBIfam" id="TIGR02115">
    <property type="entry name" value="potass_kdpF"/>
    <property type="match status" value="1"/>
</dbReference>
<dbReference type="GO" id="GO:0005886">
    <property type="term" value="C:plasma membrane"/>
    <property type="evidence" value="ECO:0007669"/>
    <property type="project" value="InterPro"/>
</dbReference>
<evidence type="ECO:0000313" key="3">
    <source>
        <dbReference type="Proteomes" id="UP000189681"/>
    </source>
</evidence>
<evidence type="ECO:0000313" key="2">
    <source>
        <dbReference type="EMBL" id="OOP57067.1"/>
    </source>
</evidence>
<dbReference type="AlphaFoldDB" id="A0A1V4AVC3"/>
<dbReference type="Proteomes" id="UP000189681">
    <property type="component" value="Unassembled WGS sequence"/>
</dbReference>